<reference evidence="1" key="1">
    <citation type="submission" date="2023-10" db="EMBL/GenBank/DDBJ databases">
        <authorList>
            <person name="Chen Y."/>
            <person name="Shah S."/>
            <person name="Dougan E. K."/>
            <person name="Thang M."/>
            <person name="Chan C."/>
        </authorList>
    </citation>
    <scope>NUCLEOTIDE SEQUENCE [LARGE SCALE GENOMIC DNA]</scope>
</reference>
<protein>
    <submittedName>
        <fullName evidence="1">Uncharacterized protein</fullName>
    </submittedName>
</protein>
<accession>A0ABN9S9Z8</accession>
<keyword evidence="2" id="KW-1185">Reference proteome</keyword>
<organism evidence="1 2">
    <name type="scientific">Prorocentrum cordatum</name>
    <dbReference type="NCBI Taxonomy" id="2364126"/>
    <lineage>
        <taxon>Eukaryota</taxon>
        <taxon>Sar</taxon>
        <taxon>Alveolata</taxon>
        <taxon>Dinophyceae</taxon>
        <taxon>Prorocentrales</taxon>
        <taxon>Prorocentraceae</taxon>
        <taxon>Prorocentrum</taxon>
    </lineage>
</organism>
<name>A0ABN9S9Z8_9DINO</name>
<dbReference type="EMBL" id="CAUYUJ010009913">
    <property type="protein sequence ID" value="CAK0828027.1"/>
    <property type="molecule type" value="Genomic_DNA"/>
</dbReference>
<sequence>MVIKRMWDETSMTVAVRNAELAKFLPAFAESMVELPTIASSGRKHYAVQSFQQQCFMRWGPSEDESCHLAVPMRIIPSTTASAIFSGLNGSSRHLSLEALSDMARHVRFMALVVFPDALAANRLCSLFYHYPWFGPWCGRGDAFAINSTWLATVGSRGWTF</sequence>
<proteinExistence type="predicted"/>
<evidence type="ECO:0000313" key="2">
    <source>
        <dbReference type="Proteomes" id="UP001189429"/>
    </source>
</evidence>
<gene>
    <name evidence="1" type="ORF">PCOR1329_LOCUS27393</name>
</gene>
<comment type="caution">
    <text evidence="1">The sequence shown here is derived from an EMBL/GenBank/DDBJ whole genome shotgun (WGS) entry which is preliminary data.</text>
</comment>
<evidence type="ECO:0000313" key="1">
    <source>
        <dbReference type="EMBL" id="CAK0828027.1"/>
    </source>
</evidence>
<dbReference type="Proteomes" id="UP001189429">
    <property type="component" value="Unassembled WGS sequence"/>
</dbReference>